<dbReference type="InterPro" id="IPR007372">
    <property type="entry name" value="Lipid/polyisoprenoid-bd_YceI"/>
</dbReference>
<proteinExistence type="predicted"/>
<dbReference type="Gene3D" id="2.40.128.110">
    <property type="entry name" value="Lipid/polyisoprenoid-binding, YceI-like"/>
    <property type="match status" value="1"/>
</dbReference>
<dbReference type="InterPro" id="IPR036761">
    <property type="entry name" value="TTHA0802/YceI-like_sf"/>
</dbReference>
<evidence type="ECO:0000256" key="1">
    <source>
        <dbReference type="SAM" id="SignalP"/>
    </source>
</evidence>
<dbReference type="Pfam" id="PF04264">
    <property type="entry name" value="YceI"/>
    <property type="match status" value="1"/>
</dbReference>
<dbReference type="EMBL" id="JAQIPB010000001">
    <property type="protein sequence ID" value="MDA7415618.1"/>
    <property type="molecule type" value="Genomic_DNA"/>
</dbReference>
<sequence>MKLATLPSFASVTLACAALLGLGSAQAQTVRYEVEPTHTFATFEIDHFGASMNRGRFDRKEGFIELDRKAKTGQFELTFHIGSVSTGTPDFDKHLLSADIFDAGKFPTATFKGNQFVFEGDKVRSVTGQLTLKGKSQNVTFTARQFNCYQSPMLKAEVCGGDFETTIDRTAFGLDYAVNMGMSKSVRIVAQIEAVRK</sequence>
<dbReference type="PANTHER" id="PTHR34406:SF2">
    <property type="entry name" value="PERIPLASMIC PROTEIN"/>
    <property type="match status" value="1"/>
</dbReference>
<dbReference type="PROSITE" id="PS51257">
    <property type="entry name" value="PROKAR_LIPOPROTEIN"/>
    <property type="match status" value="1"/>
</dbReference>
<dbReference type="PANTHER" id="PTHR34406">
    <property type="entry name" value="PROTEIN YCEI"/>
    <property type="match status" value="1"/>
</dbReference>
<evidence type="ECO:0000313" key="4">
    <source>
        <dbReference type="Proteomes" id="UP001212602"/>
    </source>
</evidence>
<keyword evidence="1" id="KW-0732">Signal</keyword>
<gene>
    <name evidence="3" type="ORF">PGB34_04520</name>
</gene>
<comment type="caution">
    <text evidence="3">The sequence shown here is derived from an EMBL/GenBank/DDBJ whole genome shotgun (WGS) entry which is preliminary data.</text>
</comment>
<reference evidence="3" key="1">
    <citation type="submission" date="2023-01" db="EMBL/GenBank/DDBJ databases">
        <title>Xenophilus mangrovi sp. nov., isolated from soil of Mangrove nature reserve.</title>
        <authorList>
            <person name="Xu S."/>
            <person name="Liu Z."/>
            <person name="Xu Y."/>
        </authorList>
    </citation>
    <scope>NUCLEOTIDE SEQUENCE</scope>
    <source>
        <strain evidence="3">YW8</strain>
    </source>
</reference>
<dbReference type="AlphaFoldDB" id="A0AAE3N6T1"/>
<feature type="domain" description="Lipid/polyisoprenoid-binding YceI-like" evidence="2">
    <location>
        <begin position="31"/>
        <end position="195"/>
    </location>
</feature>
<keyword evidence="4" id="KW-1185">Reference proteome</keyword>
<dbReference type="SMART" id="SM00867">
    <property type="entry name" value="YceI"/>
    <property type="match status" value="1"/>
</dbReference>
<dbReference type="Proteomes" id="UP001212602">
    <property type="component" value="Unassembled WGS sequence"/>
</dbReference>
<evidence type="ECO:0000313" key="3">
    <source>
        <dbReference type="EMBL" id="MDA7415618.1"/>
    </source>
</evidence>
<name>A0AAE3N6T1_9BURK</name>
<dbReference type="RefSeq" id="WP_271426861.1">
    <property type="nucleotide sequence ID" value="NZ_JAQIPB010000001.1"/>
</dbReference>
<organism evidence="3 4">
    <name type="scientific">Xenophilus arseniciresistens</name>
    <dbReference type="NCBI Taxonomy" id="1283306"/>
    <lineage>
        <taxon>Bacteria</taxon>
        <taxon>Pseudomonadati</taxon>
        <taxon>Pseudomonadota</taxon>
        <taxon>Betaproteobacteria</taxon>
        <taxon>Burkholderiales</taxon>
        <taxon>Comamonadaceae</taxon>
        <taxon>Xenophilus</taxon>
    </lineage>
</organism>
<feature type="chain" id="PRO_5042026999" evidence="1">
    <location>
        <begin position="28"/>
        <end position="197"/>
    </location>
</feature>
<dbReference type="SUPFAM" id="SSF101874">
    <property type="entry name" value="YceI-like"/>
    <property type="match status" value="1"/>
</dbReference>
<accession>A0AAE3N6T1</accession>
<evidence type="ECO:0000259" key="2">
    <source>
        <dbReference type="SMART" id="SM00867"/>
    </source>
</evidence>
<feature type="signal peptide" evidence="1">
    <location>
        <begin position="1"/>
        <end position="27"/>
    </location>
</feature>
<protein>
    <submittedName>
        <fullName evidence="3">YceI family protein</fullName>
    </submittedName>
</protein>